<proteinExistence type="inferred from homology"/>
<dbReference type="PROSITE" id="PS51374">
    <property type="entry name" value="NDPK_LIKE"/>
    <property type="match status" value="1"/>
</dbReference>
<evidence type="ECO:0000256" key="12">
    <source>
        <dbReference type="ARBA" id="ARBA00064558"/>
    </source>
</evidence>
<dbReference type="Ensembl" id="ENSFTIT00000015715.1">
    <property type="protein sequence ID" value="ENSFTIP00000015079.1"/>
    <property type="gene ID" value="ENSFTIG00000010003.1"/>
</dbReference>
<dbReference type="Gene3D" id="1.20.890.10">
    <property type="entry name" value="cAMP-dependent protein kinase regulatory subunit, dimerization-anchoring domain"/>
    <property type="match status" value="1"/>
</dbReference>
<evidence type="ECO:0000256" key="16">
    <source>
        <dbReference type="RuleBase" id="RU004011"/>
    </source>
</evidence>
<dbReference type="InterPro" id="IPR036850">
    <property type="entry name" value="NDK-like_dom_sf"/>
</dbReference>
<evidence type="ECO:0000313" key="19">
    <source>
        <dbReference type="Proteomes" id="UP000694562"/>
    </source>
</evidence>
<dbReference type="Pfam" id="PF00334">
    <property type="entry name" value="NDK"/>
    <property type="match status" value="1"/>
</dbReference>
<sequence length="269" mass="30391">MQMLMPEPQIFVERTLALIKPDVVDKEEEIEDLILRAGFLIVQKRKLQLSPEQCSNFYADQYGKGFFPNLTAYMSSGPLVAMILARHCAVSYWKELLGPSNSVMARRTHPHSLRAIYGTDDLRNALHGSLSISSAEREIRFMFPEVILEPIPTGQRARDYLNLYVKPTLLAGLTALCKEKPADPMIWLADWLIEHNPNKPRLQHQVAEEEHQGHRKVCISQGLMPSSSICLKESCSTGTAHLKGVFCVLLLLKGEGRKREDAFIPWVPS</sequence>
<comment type="similarity">
    <text evidence="2 15 16">Belongs to the NDK family.</text>
</comment>
<accession>A0A8C4UN34</accession>
<dbReference type="PANTHER" id="PTHR46161:SF1">
    <property type="entry name" value="NUCLEOSIDE DIPHOSPHATE KINASE HOMOLOG 5"/>
    <property type="match status" value="1"/>
</dbReference>
<evidence type="ECO:0000256" key="6">
    <source>
        <dbReference type="ARBA" id="ARBA00022801"/>
    </source>
</evidence>
<evidence type="ECO:0000256" key="5">
    <source>
        <dbReference type="ARBA" id="ARBA00022782"/>
    </source>
</evidence>
<evidence type="ECO:0000256" key="10">
    <source>
        <dbReference type="ARBA" id="ARBA00023212"/>
    </source>
</evidence>
<dbReference type="GO" id="GO:0004550">
    <property type="term" value="F:nucleoside diphosphate kinase activity"/>
    <property type="evidence" value="ECO:0007669"/>
    <property type="project" value="InterPro"/>
</dbReference>
<dbReference type="Proteomes" id="UP000694562">
    <property type="component" value="Unplaced"/>
</dbReference>
<evidence type="ECO:0000259" key="17">
    <source>
        <dbReference type="SMART" id="SM00562"/>
    </source>
</evidence>
<dbReference type="PRINTS" id="PR01243">
    <property type="entry name" value="NUCDPKINASE"/>
</dbReference>
<evidence type="ECO:0000256" key="13">
    <source>
        <dbReference type="ARBA" id="ARBA00072632"/>
    </source>
</evidence>
<dbReference type="GO" id="GO:0006183">
    <property type="term" value="P:GTP biosynthetic process"/>
    <property type="evidence" value="ECO:0007669"/>
    <property type="project" value="InterPro"/>
</dbReference>
<keyword evidence="6" id="KW-0378">Hydrolase</keyword>
<dbReference type="GO" id="GO:0005929">
    <property type="term" value="C:cilium"/>
    <property type="evidence" value="ECO:0007669"/>
    <property type="project" value="TreeGrafter"/>
</dbReference>
<dbReference type="FunFam" id="3.30.70.141:FF:000008">
    <property type="entry name" value="nucleoside diphosphate kinase homolog 5"/>
    <property type="match status" value="1"/>
</dbReference>
<keyword evidence="5" id="KW-0221">Differentiation</keyword>
<dbReference type="GO" id="GO:0016787">
    <property type="term" value="F:hydrolase activity"/>
    <property type="evidence" value="ECO:0007669"/>
    <property type="project" value="UniProtKB-KW"/>
</dbReference>
<dbReference type="Gene3D" id="3.30.70.141">
    <property type="entry name" value="Nucleoside diphosphate kinase-like domain"/>
    <property type="match status" value="1"/>
</dbReference>
<dbReference type="InterPro" id="IPR007858">
    <property type="entry name" value="Dpy-30_motif"/>
</dbReference>
<keyword evidence="10" id="KW-0206">Cytoskeleton</keyword>
<keyword evidence="7" id="KW-0282">Flagellum</keyword>
<protein>
    <recommendedName>
        <fullName evidence="13">Nucleoside diphosphate kinase homolog 5</fullName>
    </recommendedName>
    <alternativeName>
        <fullName evidence="14">3'-5' exonuclease NME5</fullName>
    </alternativeName>
</protein>
<reference evidence="18" key="2">
    <citation type="submission" date="2025-09" db="UniProtKB">
        <authorList>
            <consortium name="Ensembl"/>
        </authorList>
    </citation>
    <scope>IDENTIFICATION</scope>
</reference>
<dbReference type="GO" id="GO:0007286">
    <property type="term" value="P:spermatid development"/>
    <property type="evidence" value="ECO:0007669"/>
    <property type="project" value="UniProtKB-ARBA"/>
</dbReference>
<organism evidence="18 19">
    <name type="scientific">Falco tinnunculus</name>
    <name type="common">Common kestrel</name>
    <dbReference type="NCBI Taxonomy" id="100819"/>
    <lineage>
        <taxon>Eukaryota</taxon>
        <taxon>Metazoa</taxon>
        <taxon>Chordata</taxon>
        <taxon>Craniata</taxon>
        <taxon>Vertebrata</taxon>
        <taxon>Euteleostomi</taxon>
        <taxon>Archelosauria</taxon>
        <taxon>Archosauria</taxon>
        <taxon>Dinosauria</taxon>
        <taxon>Saurischia</taxon>
        <taxon>Theropoda</taxon>
        <taxon>Coelurosauria</taxon>
        <taxon>Aves</taxon>
        <taxon>Neognathae</taxon>
        <taxon>Neoaves</taxon>
        <taxon>Telluraves</taxon>
        <taxon>Australaves</taxon>
        <taxon>Falconiformes</taxon>
        <taxon>Falconidae</taxon>
        <taxon>Falco</taxon>
    </lineage>
</organism>
<evidence type="ECO:0000256" key="2">
    <source>
        <dbReference type="ARBA" id="ARBA00008142"/>
    </source>
</evidence>
<evidence type="ECO:0000256" key="9">
    <source>
        <dbReference type="ARBA" id="ARBA00023069"/>
    </source>
</evidence>
<dbReference type="GO" id="GO:0006228">
    <property type="term" value="P:UTP biosynthetic process"/>
    <property type="evidence" value="ECO:0007669"/>
    <property type="project" value="InterPro"/>
</dbReference>
<keyword evidence="4" id="KW-0963">Cytoplasm</keyword>
<dbReference type="InterPro" id="IPR001564">
    <property type="entry name" value="Nucleoside_diP_kinase"/>
</dbReference>
<evidence type="ECO:0000256" key="8">
    <source>
        <dbReference type="ARBA" id="ARBA00022871"/>
    </source>
</evidence>
<dbReference type="PANTHER" id="PTHR46161">
    <property type="entry name" value="NUCLEOSIDE DIPHOSPHATE KINASE"/>
    <property type="match status" value="1"/>
</dbReference>
<dbReference type="SUPFAM" id="SSF54919">
    <property type="entry name" value="Nucleoside diphosphate kinase, NDK"/>
    <property type="match status" value="1"/>
</dbReference>
<dbReference type="SMART" id="SM00562">
    <property type="entry name" value="NDK"/>
    <property type="match status" value="1"/>
</dbReference>
<evidence type="ECO:0000313" key="18">
    <source>
        <dbReference type="Ensembl" id="ENSFTIP00000015079.1"/>
    </source>
</evidence>
<keyword evidence="3" id="KW-0217">Developmental protein</keyword>
<feature type="domain" description="Nucleoside diphosphate kinase-like" evidence="17">
    <location>
        <begin position="12"/>
        <end position="150"/>
    </location>
</feature>
<keyword evidence="11" id="KW-0966">Cell projection</keyword>
<evidence type="ECO:0000256" key="14">
    <source>
        <dbReference type="ARBA" id="ARBA00080200"/>
    </source>
</evidence>
<keyword evidence="8" id="KW-0744">Spermatogenesis</keyword>
<reference evidence="18" key="1">
    <citation type="submission" date="2025-08" db="UniProtKB">
        <authorList>
            <consortium name="Ensembl"/>
        </authorList>
    </citation>
    <scope>IDENTIFICATION</scope>
</reference>
<evidence type="ECO:0000256" key="7">
    <source>
        <dbReference type="ARBA" id="ARBA00022846"/>
    </source>
</evidence>
<evidence type="ECO:0000256" key="4">
    <source>
        <dbReference type="ARBA" id="ARBA00022490"/>
    </source>
</evidence>
<comment type="subunit">
    <text evidence="12">Component of the axonemal radial spoke complex 1 (RS1), at least composed of spoke head proteins RSPH1, RSPH3, RSPH9 and the cilia-specific component RSPH4A or sperm-specific component RSPH6A, spoke stalk proteins RSPH14, DNAJB13, DYDC1, ROPN1L and NME5, and the anchor protein IQUB. Interacts with IQUB.</text>
</comment>
<dbReference type="AlphaFoldDB" id="A0A8C4UN34"/>
<evidence type="ECO:0000256" key="3">
    <source>
        <dbReference type="ARBA" id="ARBA00022473"/>
    </source>
</evidence>
<dbReference type="CDD" id="cd22970">
    <property type="entry name" value="DD_NDKH5-like"/>
    <property type="match status" value="1"/>
</dbReference>
<dbReference type="FunFam" id="1.20.890.10:FF:000008">
    <property type="entry name" value="Nucleoside diphosphate kinase homolog 5"/>
    <property type="match status" value="1"/>
</dbReference>
<comment type="caution">
    <text evidence="15">Lacks conserved residue(s) required for the propagation of feature annotation.</text>
</comment>
<dbReference type="CDD" id="cd04418">
    <property type="entry name" value="NDPk5"/>
    <property type="match status" value="1"/>
</dbReference>
<dbReference type="GO" id="GO:1902176">
    <property type="term" value="P:negative regulation of oxidative stress-induced intrinsic apoptotic signaling pathway"/>
    <property type="evidence" value="ECO:0007669"/>
    <property type="project" value="TreeGrafter"/>
</dbReference>
<dbReference type="InterPro" id="IPR034907">
    <property type="entry name" value="NDK-like_dom"/>
</dbReference>
<name>A0A8C4UN34_FALTI</name>
<evidence type="ECO:0000256" key="15">
    <source>
        <dbReference type="PROSITE-ProRule" id="PRU00706"/>
    </source>
</evidence>
<comment type="subcellular location">
    <subcellularLocation>
        <location evidence="1">Cytoplasm</location>
        <location evidence="1">Cytoskeleton</location>
        <location evidence="1">Flagellum axoneme</location>
    </subcellularLocation>
</comment>
<keyword evidence="9" id="KW-0969">Cilium</keyword>
<dbReference type="GO" id="GO:0003341">
    <property type="term" value="P:cilium movement"/>
    <property type="evidence" value="ECO:0007669"/>
    <property type="project" value="TreeGrafter"/>
</dbReference>
<evidence type="ECO:0000256" key="1">
    <source>
        <dbReference type="ARBA" id="ARBA00004611"/>
    </source>
</evidence>
<keyword evidence="19" id="KW-1185">Reference proteome</keyword>
<dbReference type="Pfam" id="PF05186">
    <property type="entry name" value="Dpy-30"/>
    <property type="match status" value="1"/>
</dbReference>
<evidence type="ECO:0000256" key="11">
    <source>
        <dbReference type="ARBA" id="ARBA00023273"/>
    </source>
</evidence>
<dbReference type="GO" id="GO:0006241">
    <property type="term" value="P:CTP biosynthetic process"/>
    <property type="evidence" value="ECO:0007669"/>
    <property type="project" value="InterPro"/>
</dbReference>